<keyword evidence="4 5" id="KW-0472">Membrane</keyword>
<keyword evidence="7" id="KW-1185">Reference proteome</keyword>
<dbReference type="Gene3D" id="1.20.1250.20">
    <property type="entry name" value="MFS general substrate transporter like domains"/>
    <property type="match status" value="1"/>
</dbReference>
<dbReference type="SUPFAM" id="SSF103473">
    <property type="entry name" value="MFS general substrate transporter"/>
    <property type="match status" value="1"/>
</dbReference>
<evidence type="ECO:0000313" key="6">
    <source>
        <dbReference type="EMBL" id="KAK8766825.1"/>
    </source>
</evidence>
<dbReference type="GO" id="GO:0022857">
    <property type="term" value="F:transmembrane transporter activity"/>
    <property type="evidence" value="ECO:0007669"/>
    <property type="project" value="InterPro"/>
</dbReference>
<comment type="subcellular location">
    <subcellularLocation>
        <location evidence="1">Membrane</location>
        <topology evidence="1">Multi-pass membrane protein</topology>
    </subcellularLocation>
</comment>
<proteinExistence type="predicted"/>
<dbReference type="Proteomes" id="UP001321473">
    <property type="component" value="Unassembled WGS sequence"/>
</dbReference>
<evidence type="ECO:0000256" key="3">
    <source>
        <dbReference type="ARBA" id="ARBA00022989"/>
    </source>
</evidence>
<sequence length="303" mass="33247">MDDWCWQPESFGNLGTAEWKELAIAGDGTFSRCTTRDPPDGGSDARIVRCSTWDFDLGAYGNTIVREFTLVCDRQWLIKLTLVASSAASIVSLPIVIGLSIVIGAAADRVGRKTVVHTSLMPLLLAGVTCSASNSFQFFVTLRLVVSVTAGSMLIVLFVLLFEAATRSRRDLHWTVAMAITSTVVSALFYSLDSLRLSWKGVQLLLMMPAMLMLTNFCMIEESHNWLPVMWKTREAERVAMRAAAANGVSPDELLDDFNRVVAEHAQRVGAVDVSSPHAVISPWFRATTTILAFGRPRTSRAT</sequence>
<dbReference type="Pfam" id="PF00083">
    <property type="entry name" value="Sugar_tr"/>
    <property type="match status" value="1"/>
</dbReference>
<accession>A0AAQ4DWI5</accession>
<gene>
    <name evidence="6" type="ORF">V5799_006398</name>
</gene>
<dbReference type="InterPro" id="IPR036259">
    <property type="entry name" value="MFS_trans_sf"/>
</dbReference>
<dbReference type="EMBL" id="JARKHS020025964">
    <property type="protein sequence ID" value="KAK8766825.1"/>
    <property type="molecule type" value="Genomic_DNA"/>
</dbReference>
<organism evidence="6 7">
    <name type="scientific">Amblyomma americanum</name>
    <name type="common">Lone star tick</name>
    <dbReference type="NCBI Taxonomy" id="6943"/>
    <lineage>
        <taxon>Eukaryota</taxon>
        <taxon>Metazoa</taxon>
        <taxon>Ecdysozoa</taxon>
        <taxon>Arthropoda</taxon>
        <taxon>Chelicerata</taxon>
        <taxon>Arachnida</taxon>
        <taxon>Acari</taxon>
        <taxon>Parasitiformes</taxon>
        <taxon>Ixodida</taxon>
        <taxon>Ixodoidea</taxon>
        <taxon>Ixodidae</taxon>
        <taxon>Amblyomminae</taxon>
        <taxon>Amblyomma</taxon>
    </lineage>
</organism>
<keyword evidence="2 5" id="KW-0812">Transmembrane</keyword>
<name>A0AAQ4DWI5_AMBAM</name>
<dbReference type="AlphaFoldDB" id="A0AAQ4DWI5"/>
<dbReference type="GO" id="GO:0016020">
    <property type="term" value="C:membrane"/>
    <property type="evidence" value="ECO:0007669"/>
    <property type="project" value="UniProtKB-SubCell"/>
</dbReference>
<feature type="transmembrane region" description="Helical" evidence="5">
    <location>
        <begin position="76"/>
        <end position="103"/>
    </location>
</feature>
<comment type="caution">
    <text evidence="6">The sequence shown here is derived from an EMBL/GenBank/DDBJ whole genome shotgun (WGS) entry which is preliminary data.</text>
</comment>
<feature type="transmembrane region" description="Helical" evidence="5">
    <location>
        <begin position="142"/>
        <end position="162"/>
    </location>
</feature>
<feature type="transmembrane region" description="Helical" evidence="5">
    <location>
        <begin position="204"/>
        <end position="220"/>
    </location>
</feature>
<protein>
    <submittedName>
        <fullName evidence="6">Uncharacterized protein</fullName>
    </submittedName>
</protein>
<evidence type="ECO:0000256" key="1">
    <source>
        <dbReference type="ARBA" id="ARBA00004141"/>
    </source>
</evidence>
<feature type="transmembrane region" description="Helical" evidence="5">
    <location>
        <begin position="174"/>
        <end position="192"/>
    </location>
</feature>
<evidence type="ECO:0000256" key="5">
    <source>
        <dbReference type="SAM" id="Phobius"/>
    </source>
</evidence>
<evidence type="ECO:0000256" key="4">
    <source>
        <dbReference type="ARBA" id="ARBA00023136"/>
    </source>
</evidence>
<keyword evidence="3 5" id="KW-1133">Transmembrane helix</keyword>
<dbReference type="InterPro" id="IPR005828">
    <property type="entry name" value="MFS_sugar_transport-like"/>
</dbReference>
<evidence type="ECO:0000256" key="2">
    <source>
        <dbReference type="ARBA" id="ARBA00022692"/>
    </source>
</evidence>
<evidence type="ECO:0000313" key="7">
    <source>
        <dbReference type="Proteomes" id="UP001321473"/>
    </source>
</evidence>
<dbReference type="PANTHER" id="PTHR24064">
    <property type="entry name" value="SOLUTE CARRIER FAMILY 22 MEMBER"/>
    <property type="match status" value="1"/>
</dbReference>
<reference evidence="6 7" key="1">
    <citation type="journal article" date="2023" name="Arcadia Sci">
        <title>De novo assembly of a long-read Amblyomma americanum tick genome.</title>
        <authorList>
            <person name="Chou S."/>
            <person name="Poskanzer K.E."/>
            <person name="Rollins M."/>
            <person name="Thuy-Boun P.S."/>
        </authorList>
    </citation>
    <scope>NUCLEOTIDE SEQUENCE [LARGE SCALE GENOMIC DNA]</scope>
    <source>
        <strain evidence="6">F_SG_1</strain>
        <tissue evidence="6">Salivary glands</tissue>
    </source>
</reference>
<dbReference type="PROSITE" id="PS00216">
    <property type="entry name" value="SUGAR_TRANSPORT_1"/>
    <property type="match status" value="1"/>
</dbReference>
<dbReference type="InterPro" id="IPR005829">
    <property type="entry name" value="Sugar_transporter_CS"/>
</dbReference>